<dbReference type="GO" id="GO:0008270">
    <property type="term" value="F:zinc ion binding"/>
    <property type="evidence" value="ECO:0007669"/>
    <property type="project" value="UniProtKB-KW"/>
</dbReference>
<evidence type="ECO:0000256" key="7">
    <source>
        <dbReference type="ARBA" id="ARBA00022918"/>
    </source>
</evidence>
<dbReference type="InterPro" id="IPR001878">
    <property type="entry name" value="Znf_CCHC"/>
</dbReference>
<dbReference type="GO" id="GO:0015074">
    <property type="term" value="P:DNA integration"/>
    <property type="evidence" value="ECO:0007669"/>
    <property type="project" value="InterPro"/>
</dbReference>
<keyword evidence="8" id="KW-0863">Zinc-finger</keyword>
<dbReference type="InterPro" id="IPR001584">
    <property type="entry name" value="Integrase_cat-core"/>
</dbReference>
<evidence type="ECO:0000313" key="14">
    <source>
        <dbReference type="Proteomes" id="UP000694251"/>
    </source>
</evidence>
<feature type="compositionally biased region" description="Basic and acidic residues" evidence="9">
    <location>
        <begin position="3936"/>
        <end position="3960"/>
    </location>
</feature>
<dbReference type="GO" id="GO:0003676">
    <property type="term" value="F:nucleic acid binding"/>
    <property type="evidence" value="ECO:0007669"/>
    <property type="project" value="InterPro"/>
</dbReference>
<dbReference type="PANTHER" id="PTHR35046">
    <property type="entry name" value="ZINC KNUCKLE (CCHC-TYPE) FAMILY PROTEIN"/>
    <property type="match status" value="1"/>
</dbReference>
<evidence type="ECO:0000256" key="8">
    <source>
        <dbReference type="PROSITE-ProRule" id="PRU00047"/>
    </source>
</evidence>
<feature type="region of interest" description="Disordered" evidence="9">
    <location>
        <begin position="540"/>
        <end position="566"/>
    </location>
</feature>
<feature type="compositionally biased region" description="Basic and acidic residues" evidence="9">
    <location>
        <begin position="1662"/>
        <end position="1676"/>
    </location>
</feature>
<feature type="compositionally biased region" description="Basic and acidic residues" evidence="9">
    <location>
        <begin position="4010"/>
        <end position="4019"/>
    </location>
</feature>
<dbReference type="InterPro" id="IPR004312">
    <property type="entry name" value="ATHILA_Orf1_C"/>
</dbReference>
<evidence type="ECO:0000259" key="12">
    <source>
        <dbReference type="PROSITE" id="PS50994"/>
    </source>
</evidence>
<feature type="compositionally biased region" description="Polar residues" evidence="9">
    <location>
        <begin position="3670"/>
        <end position="3691"/>
    </location>
</feature>
<dbReference type="GO" id="GO:0003964">
    <property type="term" value="F:RNA-directed DNA polymerase activity"/>
    <property type="evidence" value="ECO:0007669"/>
    <property type="project" value="UniProtKB-KW"/>
</dbReference>
<dbReference type="FunFam" id="3.10.20.370:FF:000001">
    <property type="entry name" value="Retrovirus-related Pol polyprotein from transposon 17.6-like protein"/>
    <property type="match status" value="1"/>
</dbReference>
<feature type="region of interest" description="Disordered" evidence="9">
    <location>
        <begin position="4541"/>
        <end position="4560"/>
    </location>
</feature>
<dbReference type="InterPro" id="IPR005162">
    <property type="entry name" value="Retrotrans_gag_dom"/>
</dbReference>
<keyword evidence="3" id="KW-0548">Nucleotidyltransferase</keyword>
<feature type="region of interest" description="Disordered" evidence="9">
    <location>
        <begin position="3134"/>
        <end position="3159"/>
    </location>
</feature>
<dbReference type="InterPro" id="IPR000477">
    <property type="entry name" value="RT_dom"/>
</dbReference>
<dbReference type="PROSITE" id="PS50994">
    <property type="entry name" value="INTEGRASE"/>
    <property type="match status" value="2"/>
</dbReference>
<dbReference type="FunFam" id="1.10.340.70:FF:000001">
    <property type="entry name" value="Retrovirus-related Pol polyprotein from transposon gypsy-like Protein"/>
    <property type="match status" value="1"/>
</dbReference>
<feature type="region of interest" description="Disordered" evidence="9">
    <location>
        <begin position="390"/>
        <end position="412"/>
    </location>
</feature>
<dbReference type="PROSITE" id="PS50878">
    <property type="entry name" value="RT_POL"/>
    <property type="match status" value="1"/>
</dbReference>
<feature type="region of interest" description="Disordered" evidence="9">
    <location>
        <begin position="1084"/>
        <end position="1120"/>
    </location>
</feature>
<reference evidence="13 14" key="1">
    <citation type="submission" date="2020-12" db="EMBL/GenBank/DDBJ databases">
        <title>Concerted genomic and epigenomic changes stabilize Arabidopsis allopolyploids.</title>
        <authorList>
            <person name="Chen Z."/>
        </authorList>
    </citation>
    <scope>NUCLEOTIDE SEQUENCE [LARGE SCALE GENOMIC DNA]</scope>
    <source>
        <strain evidence="13">As9502</strain>
        <tissue evidence="13">Leaf</tissue>
    </source>
</reference>
<dbReference type="GO" id="GO:0004519">
    <property type="term" value="F:endonuclease activity"/>
    <property type="evidence" value="ECO:0007669"/>
    <property type="project" value="UniProtKB-KW"/>
</dbReference>
<feature type="domain" description="CCHC-type" evidence="10">
    <location>
        <begin position="5226"/>
        <end position="5242"/>
    </location>
</feature>
<keyword evidence="8" id="KW-0862">Zinc</keyword>
<dbReference type="CDD" id="cd01647">
    <property type="entry name" value="RT_LTR"/>
    <property type="match status" value="2"/>
</dbReference>
<dbReference type="Pfam" id="PF03078">
    <property type="entry name" value="ATHILA"/>
    <property type="match status" value="1"/>
</dbReference>
<evidence type="ECO:0000259" key="11">
    <source>
        <dbReference type="PROSITE" id="PS50878"/>
    </source>
</evidence>
<organism evidence="13 14">
    <name type="scientific">Arabidopsis suecica</name>
    <name type="common">Swedish thale-cress</name>
    <name type="synonym">Cardaminopsis suecica</name>
    <dbReference type="NCBI Taxonomy" id="45249"/>
    <lineage>
        <taxon>Eukaryota</taxon>
        <taxon>Viridiplantae</taxon>
        <taxon>Streptophyta</taxon>
        <taxon>Embryophyta</taxon>
        <taxon>Tracheophyta</taxon>
        <taxon>Spermatophyta</taxon>
        <taxon>Magnoliopsida</taxon>
        <taxon>eudicotyledons</taxon>
        <taxon>Gunneridae</taxon>
        <taxon>Pentapetalae</taxon>
        <taxon>rosids</taxon>
        <taxon>malvids</taxon>
        <taxon>Brassicales</taxon>
        <taxon>Brassicaceae</taxon>
        <taxon>Camelineae</taxon>
        <taxon>Arabidopsis</taxon>
    </lineage>
</organism>
<evidence type="ECO:0000256" key="3">
    <source>
        <dbReference type="ARBA" id="ARBA00022695"/>
    </source>
</evidence>
<keyword evidence="2" id="KW-0808">Transferase</keyword>
<sequence>MQTRSKGSSNLISYKDNIDRLARELRERRVSDDCEPHNPVAMEPQDQDDHGVGIPRNIGDGDAPRNHQQRQGIVPPPVQNNNFEIKSGLISMIQGNKFHGLPLEDPLDHLDNFDRLCSLTKINGVSEDCFKLRLFPFSLGDKAHHWEKTLPAGSITNWDECKKAFLTKFFSNSRTARLRNEISSFTQKQSESICEAWERFKGYTIQCPHHGFKKASLLSILYRGVLPKIRMLLDTASNGNFLNKDVEEGWELIENLALSDGNYNEDFDRSNRGIGDPDTKHSKEMIQALNDKLDKFLLTQQKQVHYITEEEHYQIQERENTQAEEVSYIQNQGGYNKGYNHYQHTHPNLSYRSTNVANPQDQVYPQQQQNQSKPFIPYNQGFVPKQQFSGGYQQHNPPPGFAQQPQQAPPAQAPDMQHMFQQILQGQAAGTIAIEKKLAEIHNKVDCTFNDLNIKFEALNSRIKYLESQAASTSAPKHPGQLPGKAIQNPKEYVNAIRLRSGRELQTRPSIAPVTEDSEIQEGEDFIQHETQVNDTTKLDQDAAPSDQAKSPQIKEPVVDKSKKKAFIPPPYKPKIPFPGRFKRDIIEKYRTMFAKHIKELEARMPLIDAYKLIPDSHKYLKDMVMERIKEVQGMSMESHECSEIIQTKIIPKKLGDPGSFTLPCSLGSLAFSNCLCDLGAFKSLMPLSVAKRLGFSKFKPCNITLILADESIRFPHGLLEDLPIKIGNAEIPTDFIVLEMDEEPKDPLILGRPFLATAGAVIDVKNGKIDLNLGNDFTMKFDINDATRKPTIEGQTFVVKVMDCLADEQLEEVAEEDHQKTSLTKSGEAGYLLTETLSCGKSLDSHKEVAGSEVFKGLIGSETEVKVAYEASSTHAQPTDSSIHLSKPTTRLENSSSTKHRDKLLESSNSAQDGWLELKERSKWQDKAIRELTGTVRELKDQIKKLHGIANQVPLQIKDVPNVEASTLVSAKGSGITSEWSIDYPVDQQEAYYEKKAIEKNWLDSTGGRAGAQKPPSVGLDQQARRALELILGLNGARRSHTTLELNLVIELERNEAIQEHPEPVSTSWARQEVELVPRNHQVSGSTYQARRHVEQDVKKLRRSRLDQAGSTTRRVGHPGTIFEEGQARRGRLDVTSSSSNLISYKDNIDRLARELRERRARDNCEPHNPVAMEPQDQDNQGVGIPRNIGDGDAPRNHQQRQGIVPPPVLNNNFEIKSGLISMIQGNKFHGLPLEDPLDHLDNFDRLCSLTKINGVSEDSFKLRLFPFSLGDKAHHWEKTLPAGSITSWDDCKKAFLTKFFSNSRTARLRNEISCFTQKQSESICEAWERFKGYTIQCPHHGFKKASLLSTLYRGVLPKIRMLLDTASNGNFLNKDVEEGWELIENLALSDGNYNEDFDRSNRGIGDLDAKHSKDIKALNDKLDKILLTQQKQVHYITEEEHYQLQEGENTQDAEVSYIQNQGGYNKGYNPYKPAHPNLSYRSTNVANPQDQIYPQQQQNQSKPFIPYNQGFVPKQQFSGGYQQHNPPPGFAQQPQHAPPAQDQDMKQMLQQLLHGQAAGDKKMAEIQNKVDCSYNDLNVKFEALNSKVKYMESQAASTSAPKHPGQLPGKAIQNPREYANAIQLRSGRELRARPNQDPVTEDSEIQEGEDSIQNETPVEDTTKLDQDTVPRDQAKSPQIEKPTADKGKKKAFIPPPYKPKIPFPGRFKRDIIEKYRTMFAKHIKELEVRMPLIDAFMLIPDSHKFLKDMVMERIQEVQGMVVLSHECSAIIQKKIIPKKLGDPGSFTLPCSLGPLFFNKCLCDLGASVGLMPLSVARRLGFNKYKSCQIQLILADRSVRVPHGMLEDLPVRIGRVEIPTDFVVLEMDEEPKDPLILGRPFLATAGALIDVRRGKIDLNLGEDFKMTFDITKTMKKPTIDGQVFYIEEMDRLADELLEELTEEDYLQSALTKDREDGFLHLETLGYKKLLDSHKEEESSECFEKLEVPVAEVSTVEEDVSEQTRPTYSTTRRVGLPNDWSELKAPTVDLKPLPQGLRYAFLGTNSTYPVIINAALNDDEVNLLLSELRKYRKAIGYSLSDIKGISPSLCNHRIHLENESYSSIEPQRRLNPNLKEVVKKEILKLLDADVIYPISDSTWVSPVHCVPKKGGMTVVKNEKDELIPTRTITGHRMCIDYRKLNAASRKDHFPLPFIDQMLERLANHPYYCFLDGYSGFFQIPIHPNDQEKTTFTCPYGTFAYKRMPFGLCNAPATFQRCMTSIFSDLIEEMVEVFMDDFSVYGSSFSSCLLNLCRVLTRCEETNLVLNWEKCHFMVREGIVLGHKISEKGIEVDKGKIEVMMQLQPPKTVKDIRSFLGHAGFYRRFIKDFSKIARPLTRLLCKEAEFEFDEDCLKAFHTIKEALVTAPVVQAPNWDYPFEIMCDASDYAVGAVLGQRIDKKLHVIYYASRTLDEAQGRYATTEKELLAVVFAFEKFRSYLVGSKVTVYTDHAALRHIYAKKDTKPRLLRWILLLQEFDMDIVDKKGIENGAADHLSRMRMEEATPINDSMPEEQLLAIKSYEIVYNKKEIEVACAVKEEKFPWYADLVNYLICGEIPKYLDAYQKKKFFRDINHYYWDEPYLYKKGTDGLFRRCIAEEEVQGVLEHCHGSAYGGHFATFKTVQKVLQAGLWWPSMFKDAYGFIAKCDPCQRMGNITRRNEMPQNPILEVEVFDVWGIDFMGPFNPASYSNKYILVAVDYVSKWVEAIASPTNDHKVVLKLFKSIIFPRFGIPKAVISDGGSHFINKVFESLLKKHGVKHKVATPYHPQTSGQVEVSNRQIKAILARVVGVSRRDWSTKLDDTLWAYRTAFKTPIGRTPFQMLYGKSCHLPVEVEYKAIWATKLLNLDIKEAQEKRSVDLHELEEIRLEAYESSKVYKERTKAFHDKRISPKDFKAGDQVLLFNSRLKLFPGKLKSRWSGPFTIKEVLPFGAISLFAKDGSEFKVNGQRLKKYLADSVIPEGSTEMEEGSRLDQAYSTSRRASPMDQLQALNEAQLDAKPSPTLPSPSKQVNLPIRNTMDDQERKRVSSRHAARGFAIINERIPAPAWTGHASFVREDSPDRVEREVVLNQGGNEPTRPDFEPTPEEEAVEMEEEEAVEMEEEIKPAKPAKRDRKKRKPPTPEEYYSYLKTLEFEGTRHPHRETMAALGIAEDIDYLAETCGLKTFLGYSFEGYQEETCQLLATLDVHFYADEQEEENERGFGYITFSVKGRDYSLTIRELNLLYGFPSKEGLVQDFDKRELQAFWKTIAGPGDYKPSKSKSSSIRSPVVRYLHQSIASMFFAKKITSTISEGELQLLDLALLFTLRNTSDGAEMVGDRGNAPLIAVFLDHLLGYKEYATTMHRSGRKGSLTIGGILTPILVAANIDVGTGDSSPTWIDMAYLRKKGYLDKTAPEGVLLYVFNHPEEGPSRLLLPCTNHTTVRAGENIDFCPPSFILYDSQVAPAFPPPQAMHEDDQEQTQDAPDDYAPERFFFEEYKAPRQTKSEREAHKRIGLLQGLGKFQGKAMRGLSKKVDSLTTMVKKMALQITDLQKKSKHSPSSSEERGTLRRSGSSSMAPRHAVRADPPRYSSFEPRQRESQEESTPLPKRSQSHRRKRKVQRPSLEADSTMELDDTSSQHVEPAPEPTNPPYMQDNTNVEQPLPESSTAPSYTQESMDELGIELERNEAIQEHPEPVSTSWARQEVELVPRNHQVSGSTYQARRHVEQDVKKLRRSRLDQAGSTTRRVGHPGTIFEEGQARRHVELVSADFLFCPSYEFPVLELLDVILESTKDLECGNELEPVQQHGARKQLEPEEQHEPEDELVAADVLLKKLIKPPWLGERDKPIGFNNGRVIQLYSFSLVEFCPNGFSQQGKMVGTDGETNSNNNKLLMEAVTKLMDTKLNAFCAELHQMSRSPRRSQEQREQIPHPKDGKPRRPDEKPNWRRRSANQDYYRYDDQRRFEKQIQQQNDVKGVKAVKQCQKKSPASRQHFVTKERSDHHKQSLPPKKQKENAKSQSMGEEQFKEELLEILNAYNKPKKAKCALPSNSEDAKFAFLSESVKDICVLSEKADLVLENDQACDKLILSKPVQPSSIVSVSQVLEEESPEETKKSLPLAKDMEQLPDFVPEPNLMPIPSYYSRKHCKDIELVRIEPNLFVLVSAEEEKRFGLERVKEFRVSDSVLSSMLTSFERLTPETFLKPKSLLTDQWHEIHSSLNVSKFSDISELFRARTVPMLHKTFTKHRNHLESELNVLGYGHLFKHRHKELYDSSRTFDVFSLVFVKAHEKQVKDAIPNTRRSYAFANPFDYGSKEYMDQAWSKMKESKGSEARTHLFGVWNWKYLRKTTAIAKGCSTLKYYFANVYFCSFLFFVSTLFPFDVGDLDFRSNPFQAEGGDMIMHEQGPEEEHENELDHPPFSSIELGTTHRINLEKELELGPDEALIIQTSLMTWSRANKMIFEVGERLMCSIQIKENPPDALPEQRSIPKVSAYVLKNAFNPDHTDMIRLSLSKEPNVGFKAALEHMRSTERREEDNRFKPPDLDQDQHQDISSFILINEGPPNEIFKSKLKPTMHRPFKAFRLIQNQDYTIDLQGKHNLISSFKVSDLVLSNADKSDLRSNPFQVGEDDVILESTKDLECGNELEPVQQHGARKQLEPEEQHEPEDELVAADVLLKKLIKPPWPGERDKPIGFNNGRVIQLYSFSLVEFCPNGFSQQEDILDHQAGDVIEQDIAPEEHLIEHGAKEHGDEVLGAKEDVALQVATGPMTRSRTKQLNQAINTLLQHIEGSLKPEACPTTLNQAWKFKGIPRPLEVLFDPSSSSPLDLTRFTPPEPLEQTYSSSLTRQLEYTHQITRFTPPEPLEQTYSSSLTRPLEYTHQITRIHMSDKDKEESSQAQNNKLLMEALTATLTATLTANMAKMMDERFEANERSNQSRQNRDTRNPSDQEAAHNYYSQSSTRNSHRRRRYHREERALPRDDLAGLKIRIPSFQGTSDPEEYLEWEKKIEIVFGCQGYTEERKVKLAPTGFQNYALSWWDQLVTTRRRAGDYPIETWTQIKTIMRKRFVPSHYYRELLNRLRNLVQGSRSVEEYYKEMETLMLRADIQEDEEAKMSRFMGGLNRDIIDRVEVQHYVELEELLHKAIMFEKQLKRRNSKPSFGSVKPGFSSGKSSYQRDERSELKRDYKPFIKPNVEDQDHKGKGKAVVTRTRDIKCFKCQGHGHYASECSNKRVMILKETGEIESADEQQEENSSSEDCEAPSKGELLVAMKALSVIAKTDEQEQRENLFHSRCIVNDKVCSLIIDGGSCTNVASETMVEKLGLKVLKHPKPYKLQWLNEDGEMSVSRQVKVPLSIGKYEDEILCDILPMDASHILLGRPWQSDRRVMHDGFTNRQIFEFKGRKTILAPMTPHEVYLDQLSMKMRRKQKEKSSNLMNTESKQKGSDLHSSKLLFVFKETLVSITNPEQAIPSKIKFLLQDYTDVFPEENPQGLPPIRGIEHQIDFVPGASLPNRPAYRTNPVETKELEKQVTELMERGHIRESMSPCAVPVLLVPKKDGSWRMCVDCRAINNITVKYRHPIPRLDDMLDELHGSSIFSKVDLKSGYHQIRMKEGDEWKTAFKTKQGLYEWLVMPFGLTNAPSTFMRLMNHVLRAYIGHFVVVYFDDILVYSKSLEEHVDHLKMVLEVLRKEKLYANLKKCTFGTDNLVFLGFVVSTDGVKVDEEKVKAIREWPSPKSVGEVRSFHGLAGFYRRFVKDFSTLAAPLTEVIKKNVGFKWEQDQEDAFQALKEKLTNAPVLSLPDFIKTFEIECDASGVGIGAVLMQDKKPIAYFSEKLGGATLNYPTYDKELYALVRALQTWQHYLWPKEFVIHTDHESLKHLKGQQKLNKRHARWVEFIETFPYVIKYKKGKDNVVADALSRRYVLLSSLDAKLLGFEHIKSLYANDSDFEKIYSSCEKFAFGKYYRHDGFLFYDNRLCVPNSSLRELFVREAHSGGLMGHFGVSKTLKVMQDHFHWPHMKRDVERMCERCPTCKQAKAKSQPHGLYTPLPIPSHPWNDISMDFVVGLPRTRTGKDSIFVVVDRFSKMAHFIPCHKTDDAMHIANLFFREIVRLHGMPKTIVSDRDTKFLSYFWKTLWSKLGTKLLFSTTCHPQTDGQTEVVNRTLSTLLRALIKKNLKTWEDCLPHVEFAYNHSMHSASKFSPFQIVYGFNPTTPLDLMPLPLNERVSLDGKKKAELVQQIHELAKKNIEEKTKQYTKQANKSRKELIFNEGDLVWIHLRKERFPKERKSKLMPRIDGPFKVLKRINNNAYSLDLQGKYNVSNSFNVADLIPFIADNTDLRSNPFQLGEDDVIMENLDHGAKDQHVPEDILDHQAGDVIEQDIAPEEHLIEHGAKEHGDEVLGAKEDVALQVATGPMTRSRTKQLNQAINTLLQHIEGSLKPEACPTTLVVIQAV</sequence>
<feature type="compositionally biased region" description="Low complexity" evidence="9">
    <location>
        <begin position="1532"/>
        <end position="1545"/>
    </location>
</feature>
<feature type="region of interest" description="Disordered" evidence="9">
    <location>
        <begin position="33"/>
        <end position="80"/>
    </location>
</feature>
<keyword evidence="1" id="KW-0645">Protease</keyword>
<dbReference type="CDD" id="cd00303">
    <property type="entry name" value="retropepsin_like"/>
    <property type="match status" value="3"/>
</dbReference>
<dbReference type="InterPro" id="IPR056924">
    <property type="entry name" value="SH3_Tf2-1"/>
</dbReference>
<evidence type="ECO:0000256" key="2">
    <source>
        <dbReference type="ARBA" id="ARBA00022679"/>
    </source>
</evidence>
<feature type="domain" description="Integrase catalytic" evidence="12">
    <location>
        <begin position="2699"/>
        <end position="2864"/>
    </location>
</feature>
<keyword evidence="4" id="KW-0540">Nuclease</keyword>
<dbReference type="Proteomes" id="UP000694251">
    <property type="component" value="Chromosome 12"/>
</dbReference>
<dbReference type="InterPro" id="IPR041373">
    <property type="entry name" value="RT_RNaseH"/>
</dbReference>
<feature type="domain" description="Reverse transcriptase" evidence="11">
    <location>
        <begin position="5546"/>
        <end position="5725"/>
    </location>
</feature>
<feature type="region of interest" description="Disordered" evidence="9">
    <location>
        <begin position="3731"/>
        <end position="3767"/>
    </location>
</feature>
<protein>
    <submittedName>
        <fullName evidence="13">Integrase catalytic core</fullName>
    </submittedName>
</protein>
<feature type="region of interest" description="Disordered" evidence="9">
    <location>
        <begin position="1627"/>
        <end position="1697"/>
    </location>
</feature>
<proteinExistence type="predicted"/>
<dbReference type="FunFam" id="3.30.70.270:FF:000020">
    <property type="entry name" value="Transposon Tf2-6 polyprotein-like Protein"/>
    <property type="match status" value="2"/>
</dbReference>
<evidence type="ECO:0000256" key="5">
    <source>
        <dbReference type="ARBA" id="ARBA00022759"/>
    </source>
</evidence>
<feature type="compositionally biased region" description="Basic residues" evidence="9">
    <location>
        <begin position="3627"/>
        <end position="3637"/>
    </location>
</feature>
<feature type="region of interest" description="Disordered" evidence="9">
    <location>
        <begin position="3565"/>
        <end position="3691"/>
    </location>
</feature>
<keyword evidence="6" id="KW-0378">Hydrolase</keyword>
<dbReference type="FunFam" id="3.10.10.10:FF:000007">
    <property type="entry name" value="Retrovirus-related Pol polyprotein from transposon 17.6-like Protein"/>
    <property type="match status" value="1"/>
</dbReference>
<feature type="compositionally biased region" description="Polar residues" evidence="9">
    <location>
        <begin position="872"/>
        <end position="898"/>
    </location>
</feature>
<feature type="region of interest" description="Disordered" evidence="9">
    <location>
        <begin position="1517"/>
        <end position="1545"/>
    </location>
</feature>
<dbReference type="InterPro" id="IPR041588">
    <property type="entry name" value="Integrase_H2C2"/>
</dbReference>
<feature type="region of interest" description="Disordered" evidence="9">
    <location>
        <begin position="4942"/>
        <end position="4987"/>
    </location>
</feature>
<feature type="region of interest" description="Disordered" evidence="9">
    <location>
        <begin position="1166"/>
        <end position="1210"/>
    </location>
</feature>
<dbReference type="Pfam" id="PF00665">
    <property type="entry name" value="rve"/>
    <property type="match status" value="1"/>
</dbReference>
<dbReference type="Pfam" id="PF17917">
    <property type="entry name" value="RT_RNaseH"/>
    <property type="match status" value="2"/>
</dbReference>
<evidence type="ECO:0000256" key="6">
    <source>
        <dbReference type="ARBA" id="ARBA00022801"/>
    </source>
</evidence>
<accession>A0A8T1YP10</accession>
<dbReference type="OrthoDB" id="10055717at2759"/>
<dbReference type="CDD" id="cd09274">
    <property type="entry name" value="RNase_HI_RT_Ty3"/>
    <property type="match status" value="2"/>
</dbReference>
<dbReference type="Pfam" id="PF24626">
    <property type="entry name" value="SH3_Tf2-1"/>
    <property type="match status" value="1"/>
</dbReference>
<feature type="region of interest" description="Disordered" evidence="9">
    <location>
        <begin position="1994"/>
        <end position="2013"/>
    </location>
</feature>
<dbReference type="GO" id="GO:0008233">
    <property type="term" value="F:peptidase activity"/>
    <property type="evidence" value="ECO:0007669"/>
    <property type="project" value="UniProtKB-KW"/>
</dbReference>
<evidence type="ECO:0000256" key="1">
    <source>
        <dbReference type="ARBA" id="ARBA00022670"/>
    </source>
</evidence>
<feature type="region of interest" description="Disordered" evidence="9">
    <location>
        <begin position="5168"/>
        <end position="5193"/>
    </location>
</feature>
<evidence type="ECO:0000259" key="10">
    <source>
        <dbReference type="PROSITE" id="PS50158"/>
    </source>
</evidence>
<dbReference type="GO" id="GO:0006508">
    <property type="term" value="P:proteolysis"/>
    <property type="evidence" value="ECO:0007669"/>
    <property type="project" value="UniProtKB-KW"/>
</dbReference>
<name>A0A8T1YP10_ARASU</name>
<feature type="compositionally biased region" description="Polar residues" evidence="9">
    <location>
        <begin position="1517"/>
        <end position="1526"/>
    </location>
</feature>
<feature type="domain" description="Integrase catalytic" evidence="12">
    <location>
        <begin position="6062"/>
        <end position="6222"/>
    </location>
</feature>
<dbReference type="FunFam" id="3.30.420.10:FF:000032">
    <property type="entry name" value="Retrovirus-related Pol polyprotein from transposon 297-like Protein"/>
    <property type="match status" value="2"/>
</dbReference>
<evidence type="ECO:0000256" key="9">
    <source>
        <dbReference type="SAM" id="MobiDB-lite"/>
    </source>
</evidence>
<feature type="compositionally biased region" description="Acidic residues" evidence="9">
    <location>
        <begin position="1641"/>
        <end position="1654"/>
    </location>
</feature>
<dbReference type="PANTHER" id="PTHR35046:SF9">
    <property type="entry name" value="RNA-DIRECTED DNA POLYMERASE"/>
    <property type="match status" value="1"/>
</dbReference>
<comment type="caution">
    <text evidence="13">The sequence shown here is derived from an EMBL/GenBank/DDBJ whole genome shotgun (WGS) entry which is preliminary data.</text>
</comment>
<keyword evidence="5" id="KW-0255">Endonuclease</keyword>
<keyword evidence="8" id="KW-0479">Metal-binding</keyword>
<evidence type="ECO:0000256" key="4">
    <source>
        <dbReference type="ARBA" id="ARBA00022722"/>
    </source>
</evidence>
<feature type="region of interest" description="Disordered" evidence="9">
    <location>
        <begin position="872"/>
        <end position="907"/>
    </location>
</feature>
<feature type="compositionally biased region" description="Basic and acidic residues" evidence="9">
    <location>
        <begin position="4951"/>
        <end position="4963"/>
    </location>
</feature>
<feature type="region of interest" description="Disordered" evidence="9">
    <location>
        <begin position="3929"/>
        <end position="4038"/>
    </location>
</feature>
<keyword evidence="7" id="KW-0695">RNA-directed DNA polymerase</keyword>
<feature type="compositionally biased region" description="Basic and acidic residues" evidence="9">
    <location>
        <begin position="3971"/>
        <end position="3981"/>
    </location>
</feature>
<feature type="region of interest" description="Disordered" evidence="9">
    <location>
        <begin position="470"/>
        <end position="489"/>
    </location>
</feature>
<dbReference type="Pfam" id="PF17921">
    <property type="entry name" value="Integrase_H2C2"/>
    <property type="match status" value="2"/>
</dbReference>
<dbReference type="EMBL" id="JAEFBJ010000012">
    <property type="protein sequence ID" value="KAG7547981.1"/>
    <property type="molecule type" value="Genomic_DNA"/>
</dbReference>
<gene>
    <name evidence="13" type="ORF">ISN44_As12g031870</name>
</gene>
<feature type="region of interest" description="Disordered" evidence="9">
    <location>
        <begin position="3000"/>
        <end position="3020"/>
    </location>
</feature>
<keyword evidence="14" id="KW-1185">Reference proteome</keyword>
<dbReference type="Pfam" id="PF00078">
    <property type="entry name" value="RVT_1"/>
    <property type="match status" value="2"/>
</dbReference>
<dbReference type="PROSITE" id="PS50158">
    <property type="entry name" value="ZF_CCHC"/>
    <property type="match status" value="1"/>
</dbReference>
<feature type="compositionally biased region" description="Basic residues" evidence="9">
    <location>
        <begin position="3145"/>
        <end position="3156"/>
    </location>
</feature>
<dbReference type="Pfam" id="PF03732">
    <property type="entry name" value="Retrotrans_gag"/>
    <property type="match status" value="3"/>
</dbReference>
<evidence type="ECO:0000313" key="13">
    <source>
        <dbReference type="EMBL" id="KAG7547981.1"/>
    </source>
</evidence>
<feature type="compositionally biased region" description="Polar residues" evidence="9">
    <location>
        <begin position="2003"/>
        <end position="2012"/>
    </location>
</feature>